<evidence type="ECO:0000313" key="13">
    <source>
        <dbReference type="EMBL" id="KAJ8263003.1"/>
    </source>
</evidence>
<dbReference type="PANTHER" id="PTHR19960">
    <property type="entry name" value="TEKTIN"/>
    <property type="match status" value="1"/>
</dbReference>
<feature type="coiled-coil region" evidence="12">
    <location>
        <begin position="65"/>
        <end position="92"/>
    </location>
</feature>
<dbReference type="PANTHER" id="PTHR19960:SF25">
    <property type="entry name" value="TEKTIN-1"/>
    <property type="match status" value="1"/>
</dbReference>
<evidence type="ECO:0000256" key="8">
    <source>
        <dbReference type="ARBA" id="ARBA00023273"/>
    </source>
</evidence>
<organism evidence="13 14">
    <name type="scientific">Conger conger</name>
    <name type="common">Conger eel</name>
    <name type="synonym">Muraena conger</name>
    <dbReference type="NCBI Taxonomy" id="82655"/>
    <lineage>
        <taxon>Eukaryota</taxon>
        <taxon>Metazoa</taxon>
        <taxon>Chordata</taxon>
        <taxon>Craniata</taxon>
        <taxon>Vertebrata</taxon>
        <taxon>Euteleostomi</taxon>
        <taxon>Actinopterygii</taxon>
        <taxon>Neopterygii</taxon>
        <taxon>Teleostei</taxon>
        <taxon>Anguilliformes</taxon>
        <taxon>Congridae</taxon>
        <taxon>Conger</taxon>
    </lineage>
</organism>
<keyword evidence="3" id="KW-0963">Cytoplasm</keyword>
<dbReference type="AlphaFoldDB" id="A0A9Q1HUZ7"/>
<evidence type="ECO:0000256" key="3">
    <source>
        <dbReference type="ARBA" id="ARBA00022490"/>
    </source>
</evidence>
<evidence type="ECO:0000256" key="1">
    <source>
        <dbReference type="ARBA" id="ARBA00004611"/>
    </source>
</evidence>
<dbReference type="GO" id="GO:0060294">
    <property type="term" value="P:cilium movement involved in cell motility"/>
    <property type="evidence" value="ECO:0007669"/>
    <property type="project" value="UniProtKB-UniRule"/>
</dbReference>
<dbReference type="GO" id="GO:0005634">
    <property type="term" value="C:nucleus"/>
    <property type="evidence" value="ECO:0007669"/>
    <property type="project" value="TreeGrafter"/>
</dbReference>
<keyword evidence="7" id="KW-0206">Cytoskeleton</keyword>
<keyword evidence="14" id="KW-1185">Reference proteome</keyword>
<comment type="subcellular location">
    <subcellularLocation>
        <location evidence="11">Cytoplasm</location>
        <location evidence="11">Cytoskeleton</location>
        <location evidence="11">Cilium axoneme</location>
    </subcellularLocation>
    <subcellularLocation>
        <location evidence="1">Cytoplasm</location>
        <location evidence="1">Cytoskeleton</location>
        <location evidence="1">Flagellum axoneme</location>
    </subcellularLocation>
</comment>
<evidence type="ECO:0000256" key="10">
    <source>
        <dbReference type="ARBA" id="ARBA00046435"/>
    </source>
</evidence>
<dbReference type="Proteomes" id="UP001152803">
    <property type="component" value="Unassembled WGS sequence"/>
</dbReference>
<dbReference type="GO" id="GO:0005930">
    <property type="term" value="C:axoneme"/>
    <property type="evidence" value="ECO:0007669"/>
    <property type="project" value="UniProtKB-SubCell"/>
</dbReference>
<comment type="similarity">
    <text evidence="2 11">Belongs to the tektin family.</text>
</comment>
<evidence type="ECO:0000256" key="6">
    <source>
        <dbReference type="ARBA" id="ARBA00023069"/>
    </source>
</evidence>
<dbReference type="Pfam" id="PF03148">
    <property type="entry name" value="Tektin"/>
    <property type="match status" value="1"/>
</dbReference>
<evidence type="ECO:0000256" key="4">
    <source>
        <dbReference type="ARBA" id="ARBA00022846"/>
    </source>
</evidence>
<protein>
    <recommendedName>
        <fullName evidence="11">Tektin</fullName>
    </recommendedName>
</protein>
<keyword evidence="6 11" id="KW-0969">Cilium</keyword>
<evidence type="ECO:0000256" key="7">
    <source>
        <dbReference type="ARBA" id="ARBA00023212"/>
    </source>
</evidence>
<comment type="caution">
    <text evidence="13">The sequence shown here is derived from an EMBL/GenBank/DDBJ whole genome shotgun (WGS) entry which is preliminary data.</text>
</comment>
<name>A0A9Q1HUZ7_CONCO</name>
<evidence type="ECO:0000256" key="12">
    <source>
        <dbReference type="SAM" id="Coils"/>
    </source>
</evidence>
<evidence type="ECO:0000256" key="9">
    <source>
        <dbReference type="ARBA" id="ARBA00045224"/>
    </source>
</evidence>
<dbReference type="EMBL" id="JAFJMO010000011">
    <property type="protein sequence ID" value="KAJ8263003.1"/>
    <property type="molecule type" value="Genomic_DNA"/>
</dbReference>
<evidence type="ECO:0000256" key="5">
    <source>
        <dbReference type="ARBA" id="ARBA00023054"/>
    </source>
</evidence>
<proteinExistence type="inferred from homology"/>
<dbReference type="GO" id="GO:0060271">
    <property type="term" value="P:cilium assembly"/>
    <property type="evidence" value="ECO:0007669"/>
    <property type="project" value="UniProtKB-UniRule"/>
</dbReference>
<keyword evidence="8 11" id="KW-0966">Cell projection</keyword>
<accession>A0A9Q1HUZ7</accession>
<evidence type="ECO:0000313" key="14">
    <source>
        <dbReference type="Proteomes" id="UP001152803"/>
    </source>
</evidence>
<evidence type="ECO:0000256" key="2">
    <source>
        <dbReference type="ARBA" id="ARBA00007209"/>
    </source>
</evidence>
<evidence type="ECO:0000256" key="11">
    <source>
        <dbReference type="RuleBase" id="RU367040"/>
    </source>
</evidence>
<feature type="coiled-coil region" evidence="12">
    <location>
        <begin position="251"/>
        <end position="278"/>
    </location>
</feature>
<comment type="subunit">
    <text evidence="10">Microtubule inner protein component of sperm flagellar doublet microtubules.</text>
</comment>
<sequence>MNEVPGWTPRGRSDCGHPERDQLLTQRVVAENQKLVDQSNKATERMQEDVKTKLAQRVQDVRMWRAEFYRKLSELLEEIEALQDLGTRLERAIESCSEARSITLQCLAERQNYVGEARDRVEGELMKDMELVERVISVLHSTLKQSNEQIRLNRSSKYLLERDLLDNFQAERIDSCVLNTPPKVLCAEEADLSPPGATVSPDDWNEFTNMKLSRLGQQRRTGLSLRAQAESMLDQMAADLRRQHQATGGVIEQSIQDNRKAKKEIEDSQANVQADAARMDKSMVSVRGTLEEKQGQLRAAQVQLAVRGQRPGIEQCQDAAQLQLLALGQELSAYISRLSERFSQAEVELRCLNTKYIFLEEQVQMRSYALNMDEATYVLLQQKANAFQF</sequence>
<comment type="function">
    <text evidence="9">Microtubule inner protein (MIP) part of the dynein-decorated doublet microtubules (DMTs) in cilia and flagellar axoneme. Forms filamentous polymers in the walls of ciliary and flagellar microtubules.</text>
</comment>
<gene>
    <name evidence="13" type="ORF">COCON_G00154600</name>
</gene>
<reference evidence="13" key="1">
    <citation type="journal article" date="2023" name="Science">
        <title>Genome structures resolve the early diversification of teleost fishes.</title>
        <authorList>
            <person name="Parey E."/>
            <person name="Louis A."/>
            <person name="Montfort J."/>
            <person name="Bouchez O."/>
            <person name="Roques C."/>
            <person name="Iampietro C."/>
            <person name="Lluch J."/>
            <person name="Castinel A."/>
            <person name="Donnadieu C."/>
            <person name="Desvignes T."/>
            <person name="Floi Bucao C."/>
            <person name="Jouanno E."/>
            <person name="Wen M."/>
            <person name="Mejri S."/>
            <person name="Dirks R."/>
            <person name="Jansen H."/>
            <person name="Henkel C."/>
            <person name="Chen W.J."/>
            <person name="Zahm M."/>
            <person name="Cabau C."/>
            <person name="Klopp C."/>
            <person name="Thompson A.W."/>
            <person name="Robinson-Rechavi M."/>
            <person name="Braasch I."/>
            <person name="Lecointre G."/>
            <person name="Bobe J."/>
            <person name="Postlethwait J.H."/>
            <person name="Berthelot C."/>
            <person name="Roest Crollius H."/>
            <person name="Guiguen Y."/>
        </authorList>
    </citation>
    <scope>NUCLEOTIDE SEQUENCE</scope>
    <source>
        <strain evidence="13">Concon-B</strain>
    </source>
</reference>
<feature type="coiled-coil region" evidence="12">
    <location>
        <begin position="335"/>
        <end position="362"/>
    </location>
</feature>
<keyword evidence="5 12" id="KW-0175">Coiled coil</keyword>
<keyword evidence="4 11" id="KW-0282">Flagellum</keyword>
<dbReference type="InterPro" id="IPR000435">
    <property type="entry name" value="Tektins"/>
</dbReference>
<dbReference type="InterPro" id="IPR048256">
    <property type="entry name" value="Tektin-like"/>
</dbReference>
<dbReference type="OrthoDB" id="10054259at2759"/>
<dbReference type="GO" id="GO:0015630">
    <property type="term" value="C:microtubule cytoskeleton"/>
    <property type="evidence" value="ECO:0007669"/>
    <property type="project" value="UniProtKB-UniRule"/>
</dbReference>